<dbReference type="AlphaFoldDB" id="A0AAE1KD62"/>
<dbReference type="InterPro" id="IPR036873">
    <property type="entry name" value="Rhodanese-like_dom_sf"/>
</dbReference>
<dbReference type="PANTHER" id="PTHR44086:SF10">
    <property type="entry name" value="THIOSULFATE SULFURTRANSFERASE_RHODANESE-LIKE DOMAIN-CONTAINING PROTEIN 3"/>
    <property type="match status" value="1"/>
</dbReference>
<dbReference type="InterPro" id="IPR001763">
    <property type="entry name" value="Rhodanese-like_dom"/>
</dbReference>
<evidence type="ECO:0000259" key="1">
    <source>
        <dbReference type="PROSITE" id="PS50206"/>
    </source>
</evidence>
<gene>
    <name evidence="2" type="ORF">Pcinc_025332</name>
</gene>
<dbReference type="Gene3D" id="3.40.250.10">
    <property type="entry name" value="Rhodanese-like domain"/>
    <property type="match status" value="1"/>
</dbReference>
<dbReference type="Proteomes" id="UP001286313">
    <property type="component" value="Unassembled WGS sequence"/>
</dbReference>
<dbReference type="PANTHER" id="PTHR44086">
    <property type="entry name" value="THIOSULFATE SULFURTRANSFERASE RDL2, MITOCHONDRIAL-RELATED"/>
    <property type="match status" value="1"/>
</dbReference>
<accession>A0AAE1KD62</accession>
<feature type="domain" description="Rhodanese" evidence="1">
    <location>
        <begin position="14"/>
        <end position="115"/>
    </location>
</feature>
<reference evidence="2" key="1">
    <citation type="submission" date="2023-10" db="EMBL/GenBank/DDBJ databases">
        <title>Genome assemblies of two species of porcelain crab, Petrolisthes cinctipes and Petrolisthes manimaculis (Anomura: Porcellanidae).</title>
        <authorList>
            <person name="Angst P."/>
        </authorList>
    </citation>
    <scope>NUCLEOTIDE SEQUENCE</scope>
    <source>
        <strain evidence="2">PB745_01</strain>
        <tissue evidence="2">Gill</tissue>
    </source>
</reference>
<name>A0AAE1KD62_PETCI</name>
<dbReference type="PROSITE" id="PS50206">
    <property type="entry name" value="RHODANESE_3"/>
    <property type="match status" value="1"/>
</dbReference>
<comment type="caution">
    <text evidence="2">The sequence shown here is derived from an EMBL/GenBank/DDBJ whole genome shotgun (WGS) entry which is preliminary data.</text>
</comment>
<protein>
    <recommendedName>
        <fullName evidence="1">Rhodanese domain-containing protein</fullName>
    </recommendedName>
</protein>
<dbReference type="Pfam" id="PF00581">
    <property type="entry name" value="Rhodanese"/>
    <property type="match status" value="1"/>
</dbReference>
<dbReference type="EMBL" id="JAWQEG010002849">
    <property type="protein sequence ID" value="KAK3869348.1"/>
    <property type="molecule type" value="Genomic_DNA"/>
</dbReference>
<evidence type="ECO:0000313" key="3">
    <source>
        <dbReference type="Proteomes" id="UP001286313"/>
    </source>
</evidence>
<dbReference type="SUPFAM" id="SSF52821">
    <property type="entry name" value="Rhodanese/Cell cycle control phosphatase"/>
    <property type="match status" value="1"/>
</dbReference>
<organism evidence="2 3">
    <name type="scientific">Petrolisthes cinctipes</name>
    <name type="common">Flat porcelain crab</name>
    <dbReference type="NCBI Taxonomy" id="88211"/>
    <lineage>
        <taxon>Eukaryota</taxon>
        <taxon>Metazoa</taxon>
        <taxon>Ecdysozoa</taxon>
        <taxon>Arthropoda</taxon>
        <taxon>Crustacea</taxon>
        <taxon>Multicrustacea</taxon>
        <taxon>Malacostraca</taxon>
        <taxon>Eumalacostraca</taxon>
        <taxon>Eucarida</taxon>
        <taxon>Decapoda</taxon>
        <taxon>Pleocyemata</taxon>
        <taxon>Anomura</taxon>
        <taxon>Galatheoidea</taxon>
        <taxon>Porcellanidae</taxon>
        <taxon>Petrolisthes</taxon>
    </lineage>
</organism>
<keyword evidence="3" id="KW-1185">Reference proteome</keyword>
<proteinExistence type="predicted"/>
<evidence type="ECO:0000313" key="2">
    <source>
        <dbReference type="EMBL" id="KAK3869348.1"/>
    </source>
</evidence>
<sequence length="123" mass="13523">MSGEDMEFDELASEVGNFVLIDVRNRDEVEQHGQIPGSYCIPFSELEEAMGMEAAEFTAKYGFLRPATGVTLVTHCMMGGRAKKAGDLLATHGYKTRVYAGSFNDWKEKGGKIKPGKPFVPDN</sequence>
<dbReference type="SMART" id="SM00450">
    <property type="entry name" value="RHOD"/>
    <property type="match status" value="1"/>
</dbReference>